<evidence type="ECO:0000313" key="2">
    <source>
        <dbReference type="EMBL" id="REG87087.1"/>
    </source>
</evidence>
<proteinExistence type="predicted"/>
<evidence type="ECO:0000313" key="3">
    <source>
        <dbReference type="Proteomes" id="UP000256405"/>
    </source>
</evidence>
<dbReference type="EMBL" id="QUNF01000011">
    <property type="protein sequence ID" value="REG87087.1"/>
    <property type="molecule type" value="Genomic_DNA"/>
</dbReference>
<gene>
    <name evidence="2" type="ORF">C8N25_11166</name>
</gene>
<name>A0A3E0DU53_9BACT</name>
<accession>A0A3E0DU53</accession>
<dbReference type="Pfam" id="PF09407">
    <property type="entry name" value="AbiEi_1"/>
    <property type="match status" value="1"/>
</dbReference>
<comment type="caution">
    <text evidence="2">The sequence shown here is derived from an EMBL/GenBank/DDBJ whole genome shotgun (WGS) entry which is preliminary data.</text>
</comment>
<reference evidence="2 3" key="1">
    <citation type="submission" date="2018-08" db="EMBL/GenBank/DDBJ databases">
        <title>Genomic Encyclopedia of Archaeal and Bacterial Type Strains, Phase II (KMG-II): from individual species to whole genera.</title>
        <authorList>
            <person name="Goeker M."/>
        </authorList>
    </citation>
    <scope>NUCLEOTIDE SEQUENCE [LARGE SCALE GENOMIC DNA]</scope>
    <source>
        <strain evidence="2 3">DSM 15986</strain>
    </source>
</reference>
<dbReference type="InterPro" id="IPR018547">
    <property type="entry name" value="AbiEi_C"/>
</dbReference>
<feature type="domain" description="AbiEi antitoxin C-terminal" evidence="1">
    <location>
        <begin position="75"/>
        <end position="218"/>
    </location>
</feature>
<dbReference type="OrthoDB" id="42441at2"/>
<organism evidence="2 3">
    <name type="scientific">Algoriphagus antarcticus</name>
    <dbReference type="NCBI Taxonomy" id="238540"/>
    <lineage>
        <taxon>Bacteria</taxon>
        <taxon>Pseudomonadati</taxon>
        <taxon>Bacteroidota</taxon>
        <taxon>Cytophagia</taxon>
        <taxon>Cytophagales</taxon>
        <taxon>Cyclobacteriaceae</taxon>
        <taxon>Algoriphagus</taxon>
    </lineage>
</organism>
<dbReference type="Proteomes" id="UP000256405">
    <property type="component" value="Unassembled WGS sequence"/>
</dbReference>
<sequence length="273" mass="30804">MTVETSYNQIANWTDQVLANGRFSFPLFELRNHFKTQSDNSIKLALNRLTEKGRLLSVFKGYYLIIPPQYAGRGVLPPNLFLDSLMAHLKRPYYLALLNAAAYHGAAHQQPQEYFVISTFPVLRATERKGLKINYISIKTIPEGLINQLKTEAGYLNISNPSLTACDLIQFERRIGGITRAATVISELSEIIKPSDFSALLVRHVQTTTLQRLGYLLEMICGRLDLAGALFKAMKTESQNFFRIPLKVRSSTKGFASDNQWNVIVNTTIDLDE</sequence>
<dbReference type="RefSeq" id="WP_086540189.1">
    <property type="nucleotide sequence ID" value="NZ_MSSW01000008.1"/>
</dbReference>
<evidence type="ECO:0000259" key="1">
    <source>
        <dbReference type="Pfam" id="PF09407"/>
    </source>
</evidence>
<protein>
    <submittedName>
        <fullName evidence="2">Putative transcriptional regulator of viral defense system</fullName>
    </submittedName>
</protein>
<dbReference type="AlphaFoldDB" id="A0A3E0DU53"/>
<keyword evidence="3" id="KW-1185">Reference proteome</keyword>